<reference evidence="2" key="1">
    <citation type="submission" date="2022-03" db="EMBL/GenBank/DDBJ databases">
        <title>A functionally conserved STORR gene fusion in Papaver species that diverged 16.8 million years ago.</title>
        <authorList>
            <person name="Catania T."/>
        </authorList>
    </citation>
    <scope>NUCLEOTIDE SEQUENCE</scope>
    <source>
        <strain evidence="2">S-191538</strain>
    </source>
</reference>
<feature type="compositionally biased region" description="Pro residues" evidence="1">
    <location>
        <begin position="56"/>
        <end position="68"/>
    </location>
</feature>
<name>A0AA41RYR0_PAPNU</name>
<dbReference type="EMBL" id="JAJJMA010055232">
    <property type="protein sequence ID" value="MCL7026324.1"/>
    <property type="molecule type" value="Genomic_DNA"/>
</dbReference>
<organism evidence="2 3">
    <name type="scientific">Papaver nudicaule</name>
    <name type="common">Iceland poppy</name>
    <dbReference type="NCBI Taxonomy" id="74823"/>
    <lineage>
        <taxon>Eukaryota</taxon>
        <taxon>Viridiplantae</taxon>
        <taxon>Streptophyta</taxon>
        <taxon>Embryophyta</taxon>
        <taxon>Tracheophyta</taxon>
        <taxon>Spermatophyta</taxon>
        <taxon>Magnoliopsida</taxon>
        <taxon>Ranunculales</taxon>
        <taxon>Papaveraceae</taxon>
        <taxon>Papaveroideae</taxon>
        <taxon>Papaver</taxon>
    </lineage>
</organism>
<proteinExistence type="predicted"/>
<dbReference type="Proteomes" id="UP001177140">
    <property type="component" value="Unassembled WGS sequence"/>
</dbReference>
<accession>A0AA41RYR0</accession>
<evidence type="ECO:0000313" key="2">
    <source>
        <dbReference type="EMBL" id="MCL7026324.1"/>
    </source>
</evidence>
<feature type="region of interest" description="Disordered" evidence="1">
    <location>
        <begin position="24"/>
        <end position="109"/>
    </location>
</feature>
<evidence type="ECO:0000313" key="3">
    <source>
        <dbReference type="Proteomes" id="UP001177140"/>
    </source>
</evidence>
<evidence type="ECO:0000256" key="1">
    <source>
        <dbReference type="SAM" id="MobiDB-lite"/>
    </source>
</evidence>
<keyword evidence="3" id="KW-1185">Reference proteome</keyword>
<protein>
    <submittedName>
        <fullName evidence="2">Uncharacterized protein</fullName>
    </submittedName>
</protein>
<sequence length="147" mass="16887">DRDNITLFDPFDTNQQEQHLFNRFERFDIEGDDEDMNANSTSHGHSRSRIPTTLIPSPPQEIPQPGPEVPNNDMRDDHPEPLNNQQADERGDDIPQVQEDEVKPLVIKGNTRRKRTDQLVMDFEPIIGGAVYQSWLQDASNLDGRKK</sequence>
<feature type="non-terminal residue" evidence="2">
    <location>
        <position position="1"/>
    </location>
</feature>
<feature type="non-terminal residue" evidence="2">
    <location>
        <position position="147"/>
    </location>
</feature>
<gene>
    <name evidence="2" type="ORF">MKW94_011392</name>
</gene>
<dbReference type="AlphaFoldDB" id="A0AA41RYR0"/>
<comment type="caution">
    <text evidence="2">The sequence shown here is derived from an EMBL/GenBank/DDBJ whole genome shotgun (WGS) entry which is preliminary data.</text>
</comment>